<evidence type="ECO:0000256" key="4">
    <source>
        <dbReference type="ARBA" id="ARBA00022631"/>
    </source>
</evidence>
<keyword evidence="6" id="KW-0456">Lyase</keyword>
<comment type="catalytic activity">
    <reaction evidence="1">
        <text>5-hydroxy-2-oxo-4-ureido-2,5-dihydro-1H-imidazole-5-carboxylate + H(+) = (S)-allantoin + CO2</text>
        <dbReference type="Rhea" id="RHEA:26301"/>
        <dbReference type="ChEBI" id="CHEBI:15378"/>
        <dbReference type="ChEBI" id="CHEBI:15678"/>
        <dbReference type="ChEBI" id="CHEBI:16526"/>
        <dbReference type="ChEBI" id="CHEBI:58639"/>
        <dbReference type="EC" id="4.1.1.97"/>
    </reaction>
</comment>
<dbReference type="NCBIfam" id="NF010372">
    <property type="entry name" value="PRK13798.1"/>
    <property type="match status" value="1"/>
</dbReference>
<dbReference type="Proteomes" id="UP000305546">
    <property type="component" value="Unassembled WGS sequence"/>
</dbReference>
<dbReference type="InterPro" id="IPR018020">
    <property type="entry name" value="OHCU_decarboxylase"/>
</dbReference>
<dbReference type="GO" id="GO:0019628">
    <property type="term" value="P:urate catabolic process"/>
    <property type="evidence" value="ECO:0007669"/>
    <property type="project" value="TreeGrafter"/>
</dbReference>
<dbReference type="Gene3D" id="1.10.3330.10">
    <property type="entry name" value="Oxo-4-hydroxy-4-carboxy-5-ureidoimidazoline decarboxylase"/>
    <property type="match status" value="1"/>
</dbReference>
<evidence type="ECO:0000313" key="9">
    <source>
        <dbReference type="Proteomes" id="UP000305546"/>
    </source>
</evidence>
<accession>A0A5C4LVD8</accession>
<keyword evidence="9" id="KW-1185">Reference proteome</keyword>
<dbReference type="EMBL" id="VDFW01000026">
    <property type="protein sequence ID" value="TNC22496.1"/>
    <property type="molecule type" value="Genomic_DNA"/>
</dbReference>
<dbReference type="InterPro" id="IPR036778">
    <property type="entry name" value="OHCU_decarboxylase_sf"/>
</dbReference>
<dbReference type="AlphaFoldDB" id="A0A5C4LVD8"/>
<sequence length="162" mass="17438">MLKQDRGVAFHLTGFNTAPPAQLQADLAACLDVPRWVEIVLAGRPYPDLAALKSRAEFTLEPGEIRRAMAAHPRIGEQATGASKAEQSGVDSSAAQKFRAANVEYEERFGHVFLVCASGRGGGELLADLRERMGNDPETELAVAGRELVKIALLRLGKLVTT</sequence>
<name>A0A5C4LVD8_9PSEU</name>
<evidence type="ECO:0000256" key="2">
    <source>
        <dbReference type="ARBA" id="ARBA00004754"/>
    </source>
</evidence>
<feature type="domain" description="Oxo-4-hydroxy-4-carboxy-5-ureidoimidazoline decarboxylase" evidence="7">
    <location>
        <begin position="16"/>
        <end position="156"/>
    </location>
</feature>
<dbReference type="PANTHER" id="PTHR43466">
    <property type="entry name" value="2-OXO-4-HYDROXY-4-CARBOXY-5-UREIDOIMIDAZOLINE DECARBOXYLASE-RELATED"/>
    <property type="match status" value="1"/>
</dbReference>
<dbReference type="EC" id="4.1.1.97" evidence="3"/>
<evidence type="ECO:0000256" key="3">
    <source>
        <dbReference type="ARBA" id="ARBA00012257"/>
    </source>
</evidence>
<dbReference type="Pfam" id="PF09349">
    <property type="entry name" value="OHCU_decarbox"/>
    <property type="match status" value="1"/>
</dbReference>
<keyword evidence="4" id="KW-0659">Purine metabolism</keyword>
<evidence type="ECO:0000256" key="1">
    <source>
        <dbReference type="ARBA" id="ARBA00001163"/>
    </source>
</evidence>
<evidence type="ECO:0000313" key="8">
    <source>
        <dbReference type="EMBL" id="TNC22496.1"/>
    </source>
</evidence>
<comment type="pathway">
    <text evidence="2">Purine metabolism; urate degradation; (S)-allantoin from urate: step 3/3.</text>
</comment>
<reference evidence="8 9" key="1">
    <citation type="submission" date="2019-06" db="EMBL/GenBank/DDBJ databases">
        <title>Amycolatopsis alkalitolerans sp. nov., isolated from Gastrodia elata Blume.</title>
        <authorList>
            <person name="Narsing Rao M.P."/>
            <person name="Li W.J."/>
        </authorList>
    </citation>
    <scope>NUCLEOTIDE SEQUENCE [LARGE SCALE GENOMIC DNA]</scope>
    <source>
        <strain evidence="8 9">SYSUP0005</strain>
    </source>
</reference>
<dbReference type="GO" id="GO:0051997">
    <property type="term" value="F:2-oxo-4-hydroxy-4-carboxy-5-ureidoimidazoline decarboxylase activity"/>
    <property type="evidence" value="ECO:0007669"/>
    <property type="project" value="UniProtKB-EC"/>
</dbReference>
<evidence type="ECO:0000256" key="5">
    <source>
        <dbReference type="ARBA" id="ARBA00022793"/>
    </source>
</evidence>
<dbReference type="GO" id="GO:0006144">
    <property type="term" value="P:purine nucleobase metabolic process"/>
    <property type="evidence" value="ECO:0007669"/>
    <property type="project" value="UniProtKB-KW"/>
</dbReference>
<organism evidence="8 9">
    <name type="scientific">Amycolatopsis alkalitolerans</name>
    <dbReference type="NCBI Taxonomy" id="2547244"/>
    <lineage>
        <taxon>Bacteria</taxon>
        <taxon>Bacillati</taxon>
        <taxon>Actinomycetota</taxon>
        <taxon>Actinomycetes</taxon>
        <taxon>Pseudonocardiales</taxon>
        <taxon>Pseudonocardiaceae</taxon>
        <taxon>Amycolatopsis</taxon>
    </lineage>
</organism>
<dbReference type="PANTHER" id="PTHR43466:SF1">
    <property type="entry name" value="2-OXO-4-HYDROXY-4-CARBOXY-5-UREIDOIMIDAZOLINE DECARBOXYLASE-RELATED"/>
    <property type="match status" value="1"/>
</dbReference>
<keyword evidence="5" id="KW-0210">Decarboxylase</keyword>
<dbReference type="SUPFAM" id="SSF158694">
    <property type="entry name" value="UraD-Like"/>
    <property type="match status" value="1"/>
</dbReference>
<gene>
    <name evidence="8" type="ORF">FG385_25095</name>
</gene>
<evidence type="ECO:0000256" key="6">
    <source>
        <dbReference type="ARBA" id="ARBA00023239"/>
    </source>
</evidence>
<evidence type="ECO:0000259" key="7">
    <source>
        <dbReference type="Pfam" id="PF09349"/>
    </source>
</evidence>
<dbReference type="OrthoDB" id="5243781at2"/>
<protein>
    <recommendedName>
        <fullName evidence="3">2-oxo-4-hydroxy-4-carboxy-5-ureidoimidazoline decarboxylase</fullName>
        <ecNumber evidence="3">4.1.1.97</ecNumber>
    </recommendedName>
</protein>
<proteinExistence type="predicted"/>
<comment type="caution">
    <text evidence="8">The sequence shown here is derived from an EMBL/GenBank/DDBJ whole genome shotgun (WGS) entry which is preliminary data.</text>
</comment>